<dbReference type="EMBL" id="CP043311">
    <property type="protein sequence ID" value="QEY61918.1"/>
    <property type="molecule type" value="Genomic_DNA"/>
</dbReference>
<organism evidence="2 3">
    <name type="scientific">Metapseudomonas lalkuanensis</name>
    <dbReference type="NCBI Taxonomy" id="2604832"/>
    <lineage>
        <taxon>Bacteria</taxon>
        <taxon>Pseudomonadati</taxon>
        <taxon>Pseudomonadota</taxon>
        <taxon>Gammaproteobacteria</taxon>
        <taxon>Pseudomonadales</taxon>
        <taxon>Pseudomonadaceae</taxon>
        <taxon>Metapseudomonas</taxon>
    </lineage>
</organism>
<protein>
    <recommendedName>
        <fullName evidence="4">DUF3995 domain-containing protein</fullName>
    </recommendedName>
</protein>
<evidence type="ECO:0000313" key="2">
    <source>
        <dbReference type="EMBL" id="QEY61918.1"/>
    </source>
</evidence>
<dbReference type="KEGG" id="plal:FXN65_07520"/>
<evidence type="ECO:0000256" key="1">
    <source>
        <dbReference type="SAM" id="Phobius"/>
    </source>
</evidence>
<gene>
    <name evidence="2" type="ORF">FXN65_07520</name>
</gene>
<evidence type="ECO:0008006" key="4">
    <source>
        <dbReference type="Google" id="ProtNLM"/>
    </source>
</evidence>
<feature type="transmembrane region" description="Helical" evidence="1">
    <location>
        <begin position="116"/>
        <end position="139"/>
    </location>
</feature>
<keyword evidence="3" id="KW-1185">Reference proteome</keyword>
<feature type="transmembrane region" description="Helical" evidence="1">
    <location>
        <begin position="82"/>
        <end position="104"/>
    </location>
</feature>
<proteinExistence type="predicted"/>
<accession>A0A5J6QGS0</accession>
<evidence type="ECO:0000313" key="3">
    <source>
        <dbReference type="Proteomes" id="UP000327179"/>
    </source>
</evidence>
<reference evidence="2 3" key="1">
    <citation type="submission" date="2019-08" db="EMBL/GenBank/DDBJ databases">
        <title>Whole-genome Sequencing of e-waste polymer degrading bacterium Pseudomonas sp. strain PE08.</title>
        <authorList>
            <person name="Kirdat K."/>
            <person name="Debbarma P."/>
            <person name="Narawade N."/>
            <person name="Suyal D."/>
            <person name="Thorat V."/>
            <person name="Shouche Y."/>
            <person name="Goel R."/>
            <person name="Yadav A."/>
        </authorList>
    </citation>
    <scope>NUCLEOTIDE SEQUENCE [LARGE SCALE GENOMIC DNA]</scope>
    <source>
        <strain evidence="2 3">PE08</strain>
    </source>
</reference>
<dbReference type="AlphaFoldDB" id="A0A5J6QGS0"/>
<keyword evidence="1" id="KW-0472">Membrane</keyword>
<name>A0A5J6QGS0_9GAMM</name>
<dbReference type="Proteomes" id="UP000327179">
    <property type="component" value="Chromosome"/>
</dbReference>
<keyword evidence="1" id="KW-0812">Transmembrane</keyword>
<dbReference type="RefSeq" id="WP_151132461.1">
    <property type="nucleotide sequence ID" value="NZ_CP043311.1"/>
</dbReference>
<sequence length="142" mass="15300">MESNGWLLLAASGTFLAAALHVACIFFGPVWYDAMGAGERIVRWSREGHWKPTLITSAITFMLVIWALYALAGAGILPTVPATRFVLSAITAILLLRGMAGFALARFRPGYNGARFWIASSAACLVLGGLYLVGTLQAWPRL</sequence>
<feature type="transmembrane region" description="Helical" evidence="1">
    <location>
        <begin position="6"/>
        <end position="32"/>
    </location>
</feature>
<keyword evidence="1" id="KW-1133">Transmembrane helix</keyword>
<feature type="transmembrane region" description="Helical" evidence="1">
    <location>
        <begin position="53"/>
        <end position="76"/>
    </location>
</feature>